<dbReference type="PANTHER" id="PTHR43777:SF1">
    <property type="entry name" value="MOLYBDENUM COFACTOR CYTIDYLYLTRANSFERASE"/>
    <property type="match status" value="1"/>
</dbReference>
<dbReference type="SMART" id="SM00852">
    <property type="entry name" value="MoCF_biosynth"/>
    <property type="match status" value="1"/>
</dbReference>
<evidence type="ECO:0000259" key="2">
    <source>
        <dbReference type="SMART" id="SM00852"/>
    </source>
</evidence>
<dbReference type="PANTHER" id="PTHR43777">
    <property type="entry name" value="MOLYBDENUM COFACTOR CYTIDYLYLTRANSFERASE"/>
    <property type="match status" value="1"/>
</dbReference>
<dbReference type="EMBL" id="CP120371">
    <property type="protein sequence ID" value="WEX82546.1"/>
    <property type="molecule type" value="Genomic_DNA"/>
</dbReference>
<dbReference type="InterPro" id="IPR025877">
    <property type="entry name" value="MobA-like_NTP_Trfase"/>
</dbReference>
<protein>
    <submittedName>
        <fullName evidence="3">Molybdopterin-binding/glycosyltransferase family 2 protein</fullName>
    </submittedName>
</protein>
<dbReference type="InterPro" id="IPR036425">
    <property type="entry name" value="MoaB/Mog-like_dom_sf"/>
</dbReference>
<dbReference type="InterPro" id="IPR001453">
    <property type="entry name" value="MoaB/Mog_dom"/>
</dbReference>
<dbReference type="Pfam" id="PF00994">
    <property type="entry name" value="MoCF_biosynth"/>
    <property type="match status" value="1"/>
</dbReference>
<reference evidence="3 4" key="1">
    <citation type="submission" date="2023-03" db="EMBL/GenBank/DDBJ databases">
        <authorList>
            <person name="Kaur S."/>
            <person name="Espinosa-Saiz D."/>
            <person name="Velazquez E."/>
            <person name="Menendez E."/>
            <person name="diCenzo G.C."/>
        </authorList>
    </citation>
    <scope>NUCLEOTIDE SEQUENCE [LARGE SCALE GENOMIC DNA]</scope>
    <source>
        <strain evidence="3 4">LMG 27395</strain>
    </source>
</reference>
<name>A0ABY8CV70_9HYPH</name>
<dbReference type="Proteomes" id="UP001235547">
    <property type="component" value="Chromosome 1"/>
</dbReference>
<dbReference type="SUPFAM" id="SSF53218">
    <property type="entry name" value="Molybdenum cofactor biosynthesis proteins"/>
    <property type="match status" value="1"/>
</dbReference>
<keyword evidence="1" id="KW-0460">Magnesium</keyword>
<sequence>MRFGPAQLAEAEGAILAHAVKTATQKLAKGHRLTAADLALLAEADVAEVIVARLDPDDLPENEAAAKIAAAIAPDHLRFSEASTGRVNVYATVAGLFVANRAAIDRINRIDPAITLACLADHVAVDAGDMVATIKIIPLAVPGKFIARAETVLRAEPAFEVKPFTRRRAALIATELPSLKSQVMDKTHAVLAARLTRSGSPLLTEHRVAHSERAVADAIAELKSTHDLLIVFGASAVADPDDVIPAAIRHAGGVVEHVGMPVDPGNLLVLGRLGDIPVVGAPGCARSPRENGFDWILDRLLAGEWPSREDITGLGVGGLLKEIPTRPQPRETAIRQQQGPVAIVVLAAGTATRMGPGGQHKLLAEFGGTPLIRRSVDTALAAGASRVVVVTGYREAEIRAALTGLPVTFVSNPDYASGMASSLVAGLSALEGTVSGMLVMLADMPGITSDHLSKLISAFDAESGKAVVRAVAGGQRGNPVILPRETFGAVRQLVGDVGARHIVERSGLPVIDVELGAAARLDLDTPEVIVAAGGVLRE</sequence>
<feature type="domain" description="MoaB/Mog" evidence="2">
    <location>
        <begin position="170"/>
        <end position="302"/>
    </location>
</feature>
<dbReference type="Gene3D" id="3.40.980.10">
    <property type="entry name" value="MoaB/Mog-like domain"/>
    <property type="match status" value="1"/>
</dbReference>
<evidence type="ECO:0000256" key="1">
    <source>
        <dbReference type="ARBA" id="ARBA00022842"/>
    </source>
</evidence>
<organism evidence="3 4">
    <name type="scientific">Sinorhizobium numidicum</name>
    <dbReference type="NCBI Taxonomy" id="680248"/>
    <lineage>
        <taxon>Bacteria</taxon>
        <taxon>Pseudomonadati</taxon>
        <taxon>Pseudomonadota</taxon>
        <taxon>Alphaproteobacteria</taxon>
        <taxon>Hyphomicrobiales</taxon>
        <taxon>Rhizobiaceae</taxon>
        <taxon>Sinorhizobium/Ensifer group</taxon>
        <taxon>Sinorhizobium</taxon>
    </lineage>
</organism>
<dbReference type="Gene3D" id="3.90.550.10">
    <property type="entry name" value="Spore Coat Polysaccharide Biosynthesis Protein SpsA, Chain A"/>
    <property type="match status" value="1"/>
</dbReference>
<accession>A0ABY8CV70</accession>
<dbReference type="SUPFAM" id="SSF53448">
    <property type="entry name" value="Nucleotide-diphospho-sugar transferases"/>
    <property type="match status" value="1"/>
</dbReference>
<gene>
    <name evidence="3" type="ORF">PYH38_004851</name>
</gene>
<dbReference type="PIRSF" id="PIRSF036626">
    <property type="entry name" value="MPTBd_MobAlike"/>
    <property type="match status" value="1"/>
</dbReference>
<keyword evidence="4" id="KW-1185">Reference proteome</keyword>
<evidence type="ECO:0000313" key="4">
    <source>
        <dbReference type="Proteomes" id="UP001235547"/>
    </source>
</evidence>
<dbReference type="InterPro" id="IPR012184">
    <property type="entry name" value="Bifunc_Mopterin-bd"/>
</dbReference>
<evidence type="ECO:0000313" key="3">
    <source>
        <dbReference type="EMBL" id="WEX82546.1"/>
    </source>
</evidence>
<dbReference type="RefSeq" id="WP_280733276.1">
    <property type="nucleotide sequence ID" value="NZ_CP120368.1"/>
</dbReference>
<dbReference type="InterPro" id="IPR029044">
    <property type="entry name" value="Nucleotide-diphossugar_trans"/>
</dbReference>
<proteinExistence type="predicted"/>
<dbReference type="Pfam" id="PF12804">
    <property type="entry name" value="NTP_transf_3"/>
    <property type="match status" value="1"/>
</dbReference>
<dbReference type="CDD" id="cd03522">
    <property type="entry name" value="MoeA_like"/>
    <property type="match status" value="1"/>
</dbReference>
<dbReference type="CDD" id="cd04182">
    <property type="entry name" value="GT_2_like_f"/>
    <property type="match status" value="1"/>
</dbReference>